<reference evidence="1" key="1">
    <citation type="submission" date="2021-01" db="EMBL/GenBank/DDBJ databases">
        <authorList>
            <consortium name="Genoscope - CEA"/>
            <person name="William W."/>
        </authorList>
    </citation>
    <scope>NUCLEOTIDE SEQUENCE</scope>
</reference>
<dbReference type="AlphaFoldDB" id="A0A8S1WSY5"/>
<proteinExistence type="predicted"/>
<organism evidence="1 2">
    <name type="scientific">Paramecium octaurelia</name>
    <dbReference type="NCBI Taxonomy" id="43137"/>
    <lineage>
        <taxon>Eukaryota</taxon>
        <taxon>Sar</taxon>
        <taxon>Alveolata</taxon>
        <taxon>Ciliophora</taxon>
        <taxon>Intramacronucleata</taxon>
        <taxon>Oligohymenophorea</taxon>
        <taxon>Peniculida</taxon>
        <taxon>Parameciidae</taxon>
        <taxon>Paramecium</taxon>
    </lineage>
</organism>
<evidence type="ECO:0000313" key="2">
    <source>
        <dbReference type="Proteomes" id="UP000683925"/>
    </source>
</evidence>
<name>A0A8S1WSY5_PAROT</name>
<accession>A0A8S1WSY5</accession>
<gene>
    <name evidence="1" type="ORF">POCTA_138.1.T1000033</name>
</gene>
<dbReference type="Proteomes" id="UP000683925">
    <property type="component" value="Unassembled WGS sequence"/>
</dbReference>
<dbReference type="EMBL" id="CAJJDP010000100">
    <property type="protein sequence ID" value="CAD8191505.1"/>
    <property type="molecule type" value="Genomic_DNA"/>
</dbReference>
<protein>
    <submittedName>
        <fullName evidence="1">Uncharacterized protein</fullName>
    </submittedName>
</protein>
<sequence>MSSKFGILFITRFSKQSLGGIIDKIEEWTISQLYNYIQCIK</sequence>
<evidence type="ECO:0000313" key="1">
    <source>
        <dbReference type="EMBL" id="CAD8191505.1"/>
    </source>
</evidence>
<comment type="caution">
    <text evidence="1">The sequence shown here is derived from an EMBL/GenBank/DDBJ whole genome shotgun (WGS) entry which is preliminary data.</text>
</comment>
<keyword evidence="2" id="KW-1185">Reference proteome</keyword>